<dbReference type="PaxDb" id="6239-F36F2.2"/>
<dbReference type="eggNOG" id="ENOG502TG3I">
    <property type="taxonomic scope" value="Eukaryota"/>
</dbReference>
<proteinExistence type="predicted"/>
<dbReference type="WormBase" id="F36F2.2">
    <property type="protein sequence ID" value="CE15976"/>
    <property type="gene ID" value="WBGene00009476"/>
</dbReference>
<accession>O62233</accession>
<dbReference type="AGR" id="WB:WBGene00009476"/>
<gene>
    <name evidence="1" type="ORF">CELE_F36F2.2</name>
    <name evidence="1 3" type="ORF">F36F2.2</name>
</gene>
<keyword evidence="2" id="KW-1185">Reference proteome</keyword>
<dbReference type="Proteomes" id="UP000001940">
    <property type="component" value="Chromosome I"/>
</dbReference>
<dbReference type="HOGENOM" id="CLU_960533_0_0_1"/>
<reference evidence="1 2" key="1">
    <citation type="journal article" date="1998" name="Science">
        <title>Genome sequence of the nematode C. elegans: a platform for investigating biology.</title>
        <authorList>
            <consortium name="The C. elegans sequencing consortium"/>
            <person name="Sulson J.E."/>
            <person name="Waterston R."/>
        </authorList>
    </citation>
    <scope>NUCLEOTIDE SEQUENCE [LARGE SCALE GENOMIC DNA]</scope>
    <source>
        <strain evidence="1 2">Bristol N2</strain>
    </source>
</reference>
<dbReference type="OrthoDB" id="5827281at2759"/>
<dbReference type="InParanoid" id="O62233"/>
<dbReference type="GeneID" id="172721"/>
<dbReference type="Bgee" id="WBGene00009476">
    <property type="expression patterns" value="Expressed in larva and 4 other cell types or tissues"/>
</dbReference>
<protein>
    <submittedName>
        <fullName evidence="1">Uncharacterized protein</fullName>
    </submittedName>
</protein>
<dbReference type="CTD" id="172721"/>
<dbReference type="RefSeq" id="NP_492425.1">
    <property type="nucleotide sequence ID" value="NM_060024.4"/>
</dbReference>
<dbReference type="KEGG" id="cel:CELE_F36F2.2"/>
<dbReference type="UCSC" id="F36F2.2">
    <property type="organism name" value="c. elegans"/>
</dbReference>
<sequence>MGACRRIFKNYEPCELTICVTIICEPRSPPKFDHWKISKPGCPPKIISCSKATNNDVNREKRSRRKLVKKRTPSEVIEKLEEQEGSENCENVPFDKPLLHSDSATLICDEVATSRSPFEISTNEVENVDIQSEPRDRHVSITSMESVAGLGEADDQDDVTILKGLEEVHEIEVDKTVIEESIPNQPKGQRFDLLSNGDVTIPAMIMNDVDGPKKKLLVRRKKKSKTPDSPPQYRDYTETSIYMYIEMDKQNVGEFVWDQQCTRIDALVAPIVELDRMTTPEIPLEIELFD</sequence>
<organism evidence="1 2">
    <name type="scientific">Caenorhabditis elegans</name>
    <dbReference type="NCBI Taxonomy" id="6239"/>
    <lineage>
        <taxon>Eukaryota</taxon>
        <taxon>Metazoa</taxon>
        <taxon>Ecdysozoa</taxon>
        <taxon>Nematoda</taxon>
        <taxon>Chromadorea</taxon>
        <taxon>Rhabditida</taxon>
        <taxon>Rhabditina</taxon>
        <taxon>Rhabditomorpha</taxon>
        <taxon>Rhabditoidea</taxon>
        <taxon>Rhabditidae</taxon>
        <taxon>Peloderinae</taxon>
        <taxon>Caenorhabditis</taxon>
    </lineage>
</organism>
<dbReference type="SMR" id="O62233"/>
<name>O62233_CAEEL</name>
<dbReference type="OMA" id="TICVTIC"/>
<dbReference type="FunCoup" id="O62233">
    <property type="interactions" value="1482"/>
</dbReference>
<dbReference type="EMBL" id="BX284601">
    <property type="protein sequence ID" value="CAB04324.1"/>
    <property type="molecule type" value="Genomic_DNA"/>
</dbReference>
<dbReference type="PIR" id="T21859">
    <property type="entry name" value="T21859"/>
</dbReference>
<dbReference type="AlphaFoldDB" id="O62233"/>
<evidence type="ECO:0000313" key="1">
    <source>
        <dbReference type="EMBL" id="CAB04324.1"/>
    </source>
</evidence>
<evidence type="ECO:0000313" key="2">
    <source>
        <dbReference type="Proteomes" id="UP000001940"/>
    </source>
</evidence>
<evidence type="ECO:0000313" key="3">
    <source>
        <dbReference type="WormBase" id="F36F2.2"/>
    </source>
</evidence>